<dbReference type="CDD" id="cd01014">
    <property type="entry name" value="nicotinamidase_related"/>
    <property type="match status" value="1"/>
</dbReference>
<dbReference type="Proteomes" id="UP000580568">
    <property type="component" value="Unassembled WGS sequence"/>
</dbReference>
<keyword evidence="5" id="KW-1185">Reference proteome</keyword>
<dbReference type="GO" id="GO:0016787">
    <property type="term" value="F:hydrolase activity"/>
    <property type="evidence" value="ECO:0007669"/>
    <property type="project" value="UniProtKB-KW"/>
</dbReference>
<gene>
    <name evidence="4" type="ORF">bsdtw1_02902</name>
</gene>
<dbReference type="InterPro" id="IPR050272">
    <property type="entry name" value="Isochorismatase-like_hydrls"/>
</dbReference>
<name>A0A6V8SJ74_9CLOT</name>
<evidence type="ECO:0000313" key="4">
    <source>
        <dbReference type="EMBL" id="GFP76796.1"/>
    </source>
</evidence>
<evidence type="ECO:0000256" key="1">
    <source>
        <dbReference type="ARBA" id="ARBA00006336"/>
    </source>
</evidence>
<accession>A0A6V8SJ74</accession>
<evidence type="ECO:0000259" key="3">
    <source>
        <dbReference type="Pfam" id="PF00857"/>
    </source>
</evidence>
<dbReference type="Gene3D" id="3.40.50.850">
    <property type="entry name" value="Isochorismatase-like"/>
    <property type="match status" value="1"/>
</dbReference>
<dbReference type="PANTHER" id="PTHR43540:SF14">
    <property type="entry name" value="ISOCHORISMATASE"/>
    <property type="match status" value="1"/>
</dbReference>
<comment type="similarity">
    <text evidence="1">Belongs to the isochorismatase family.</text>
</comment>
<dbReference type="EMBL" id="BLZR01000001">
    <property type="protein sequence ID" value="GFP76796.1"/>
    <property type="molecule type" value="Genomic_DNA"/>
</dbReference>
<sequence>MAKETALLIVDVQVAMYSYEDQSLYNGEKVLDNIYLLLQKARNSGTPVIYIQHTSEDDDEYNRTKPTWQIHPKITPLDNETVIEKTTWDSFYKTSLDATLKEKGIKKLIIVGMQTEFCLDTTCRCAYSLGYHENVLVRDANSTFDGPVLTSNQIVEHHNTLLGGRFVKSMYTEEIEFDKEN</sequence>
<dbReference type="InterPro" id="IPR000868">
    <property type="entry name" value="Isochorismatase-like_dom"/>
</dbReference>
<reference evidence="4 5" key="1">
    <citation type="submission" date="2020-07" db="EMBL/GenBank/DDBJ databases">
        <title>A new beta-1,3-glucan-decomposing anaerobic bacterium isolated from anoxic soil subjected to biological soil disinfestation.</title>
        <authorList>
            <person name="Ueki A."/>
            <person name="Tonouchi A."/>
        </authorList>
    </citation>
    <scope>NUCLEOTIDE SEQUENCE [LARGE SCALE GENOMIC DNA]</scope>
    <source>
        <strain evidence="4 5">TW1</strain>
    </source>
</reference>
<dbReference type="SUPFAM" id="SSF52499">
    <property type="entry name" value="Isochorismatase-like hydrolases"/>
    <property type="match status" value="1"/>
</dbReference>
<proteinExistence type="inferred from homology"/>
<comment type="caution">
    <text evidence="4">The sequence shown here is derived from an EMBL/GenBank/DDBJ whole genome shotgun (WGS) entry which is preliminary data.</text>
</comment>
<dbReference type="InterPro" id="IPR036380">
    <property type="entry name" value="Isochorismatase-like_sf"/>
</dbReference>
<dbReference type="AlphaFoldDB" id="A0A6V8SJ74"/>
<dbReference type="Pfam" id="PF00857">
    <property type="entry name" value="Isochorismatase"/>
    <property type="match status" value="1"/>
</dbReference>
<evidence type="ECO:0000313" key="5">
    <source>
        <dbReference type="Proteomes" id="UP000580568"/>
    </source>
</evidence>
<protein>
    <submittedName>
        <fullName evidence="4">Peroxyureidoacrylate/ureidoacrylate amidohydrolase RutB</fullName>
    </submittedName>
</protein>
<dbReference type="PANTHER" id="PTHR43540">
    <property type="entry name" value="PEROXYUREIDOACRYLATE/UREIDOACRYLATE AMIDOHYDROLASE-RELATED"/>
    <property type="match status" value="1"/>
</dbReference>
<feature type="domain" description="Isochorismatase-like" evidence="3">
    <location>
        <begin position="5"/>
        <end position="145"/>
    </location>
</feature>
<dbReference type="RefSeq" id="WP_183278205.1">
    <property type="nucleotide sequence ID" value="NZ_BLZR01000001.1"/>
</dbReference>
<organism evidence="4 5">
    <name type="scientific">Clostridium fungisolvens</name>
    <dbReference type="NCBI Taxonomy" id="1604897"/>
    <lineage>
        <taxon>Bacteria</taxon>
        <taxon>Bacillati</taxon>
        <taxon>Bacillota</taxon>
        <taxon>Clostridia</taxon>
        <taxon>Eubacteriales</taxon>
        <taxon>Clostridiaceae</taxon>
        <taxon>Clostridium</taxon>
    </lineage>
</organism>
<evidence type="ECO:0000256" key="2">
    <source>
        <dbReference type="ARBA" id="ARBA00022801"/>
    </source>
</evidence>
<keyword evidence="2 4" id="KW-0378">Hydrolase</keyword>